<dbReference type="Proteomes" id="UP001157418">
    <property type="component" value="Unassembled WGS sequence"/>
</dbReference>
<dbReference type="PANTHER" id="PTHR47481:SF41">
    <property type="entry name" value="COPIA-LIKE POLYPROTEIN_RETROTRANSPOSON"/>
    <property type="match status" value="1"/>
</dbReference>
<dbReference type="EMBL" id="CAKMRJ010002223">
    <property type="protein sequence ID" value="CAH1428415.1"/>
    <property type="molecule type" value="Genomic_DNA"/>
</dbReference>
<sequence>MWSALALYVPTMSGDSIKDSNDKPFSFTNICTYVPITLDLEELNYDIWRELFQACCVGFGVNTHLKDASPTIPYEEWLKLDSLVKLWIFGSIHKSLVQMVVKLGMTTHDLWKSLENLFRDNKDVRAMQLDHDLRSIEIDDLYVSDYYYKIKVLSYLLSNIDQAVPEKNLVMYMVNGFGDKFDQVASIIRHQNPIPKFLQARSMLLLEETRLVRSRSFCCNAPFLVRI</sequence>
<evidence type="ECO:0000313" key="2">
    <source>
        <dbReference type="Proteomes" id="UP001157418"/>
    </source>
</evidence>
<name>A0AAU9N2G5_9ASTR</name>
<dbReference type="Pfam" id="PF14223">
    <property type="entry name" value="Retrotran_gag_2"/>
    <property type="match status" value="1"/>
</dbReference>
<gene>
    <name evidence="1" type="ORF">LVIROSA_LOCUS15346</name>
</gene>
<accession>A0AAU9N2G5</accession>
<dbReference type="PANTHER" id="PTHR47481">
    <property type="match status" value="1"/>
</dbReference>
<comment type="caution">
    <text evidence="1">The sequence shown here is derived from an EMBL/GenBank/DDBJ whole genome shotgun (WGS) entry which is preliminary data.</text>
</comment>
<protein>
    <submittedName>
        <fullName evidence="1">Uncharacterized protein</fullName>
    </submittedName>
</protein>
<keyword evidence="2" id="KW-1185">Reference proteome</keyword>
<dbReference type="AlphaFoldDB" id="A0AAU9N2G5"/>
<proteinExistence type="predicted"/>
<organism evidence="1 2">
    <name type="scientific">Lactuca virosa</name>
    <dbReference type="NCBI Taxonomy" id="75947"/>
    <lineage>
        <taxon>Eukaryota</taxon>
        <taxon>Viridiplantae</taxon>
        <taxon>Streptophyta</taxon>
        <taxon>Embryophyta</taxon>
        <taxon>Tracheophyta</taxon>
        <taxon>Spermatophyta</taxon>
        <taxon>Magnoliopsida</taxon>
        <taxon>eudicotyledons</taxon>
        <taxon>Gunneridae</taxon>
        <taxon>Pentapetalae</taxon>
        <taxon>asterids</taxon>
        <taxon>campanulids</taxon>
        <taxon>Asterales</taxon>
        <taxon>Asteraceae</taxon>
        <taxon>Cichorioideae</taxon>
        <taxon>Cichorieae</taxon>
        <taxon>Lactucinae</taxon>
        <taxon>Lactuca</taxon>
    </lineage>
</organism>
<reference evidence="1 2" key="1">
    <citation type="submission" date="2022-01" db="EMBL/GenBank/DDBJ databases">
        <authorList>
            <person name="Xiong W."/>
            <person name="Schranz E."/>
        </authorList>
    </citation>
    <scope>NUCLEOTIDE SEQUENCE [LARGE SCALE GENOMIC DNA]</scope>
</reference>
<evidence type="ECO:0000313" key="1">
    <source>
        <dbReference type="EMBL" id="CAH1428415.1"/>
    </source>
</evidence>